<sequence>MKSVASNFKFKHGFAQVVSNIVQPVIVTIPVFVIINYFAAGGNNFLISTFICLLFGTFLPLIAALMWIKSKNLDLDVSDKDERTFPLLFGALSYIIGIIMLFIAGAPAVAAILMLCYLTNIILTIFVTFFWKISVHSMGIAGPAAAITCIFGYPGLLFGFPLIMVMWSRVYLNQHTPAQVIVGAITSFTVTWMQFRLCMTYIPYLGLRIP</sequence>
<dbReference type="Proteomes" id="UP000217784">
    <property type="component" value="Unassembled WGS sequence"/>
</dbReference>
<protein>
    <submittedName>
        <fullName evidence="2">Phosphoesterase PA-phosphatase</fullName>
    </submittedName>
</protein>
<proteinExistence type="predicted"/>
<accession>A0A2A2H6D1</accession>
<dbReference type="RefSeq" id="WP_069585574.1">
    <property type="nucleotide sequence ID" value="NZ_LMVM01000012.1"/>
</dbReference>
<dbReference type="OrthoDB" id="77866at2157"/>
<reference evidence="2 3" key="1">
    <citation type="journal article" date="2017" name="BMC Genomics">
        <title>Genomic analysis of methanogenic archaea reveals a shift towards energy conservation.</title>
        <authorList>
            <person name="Gilmore S.P."/>
            <person name="Henske J.K."/>
            <person name="Sexton J.A."/>
            <person name="Solomon K.V."/>
            <person name="Seppala S."/>
            <person name="Yoo J.I."/>
            <person name="Huyett L.M."/>
            <person name="Pressman A."/>
            <person name="Cogan J.Z."/>
            <person name="Kivenson V."/>
            <person name="Peng X."/>
            <person name="Tan Y."/>
            <person name="Valentine D.L."/>
            <person name="O'Malley M.A."/>
        </authorList>
    </citation>
    <scope>NUCLEOTIDE SEQUENCE [LARGE SCALE GENOMIC DNA]</scope>
    <source>
        <strain evidence="2 3">M.o.H.</strain>
    </source>
</reference>
<evidence type="ECO:0000256" key="1">
    <source>
        <dbReference type="SAM" id="Phobius"/>
    </source>
</evidence>
<comment type="caution">
    <text evidence="2">The sequence shown here is derived from an EMBL/GenBank/DDBJ whole genome shotgun (WGS) entry which is preliminary data.</text>
</comment>
<dbReference type="EMBL" id="LMVM01000012">
    <property type="protein sequence ID" value="PAV04876.1"/>
    <property type="molecule type" value="Genomic_DNA"/>
</dbReference>
<organism evidence="2 3">
    <name type="scientific">Methanobacterium bryantii</name>
    <dbReference type="NCBI Taxonomy" id="2161"/>
    <lineage>
        <taxon>Archaea</taxon>
        <taxon>Methanobacteriati</taxon>
        <taxon>Methanobacteriota</taxon>
        <taxon>Methanomada group</taxon>
        <taxon>Methanobacteria</taxon>
        <taxon>Methanobacteriales</taxon>
        <taxon>Methanobacteriaceae</taxon>
        <taxon>Methanobacterium</taxon>
    </lineage>
</organism>
<evidence type="ECO:0000313" key="3">
    <source>
        <dbReference type="Proteomes" id="UP000217784"/>
    </source>
</evidence>
<evidence type="ECO:0000313" key="2">
    <source>
        <dbReference type="EMBL" id="PAV04876.1"/>
    </source>
</evidence>
<gene>
    <name evidence="2" type="ORF">ASJ80_11245</name>
</gene>
<feature type="transmembrane region" description="Helical" evidence="1">
    <location>
        <begin position="21"/>
        <end position="39"/>
    </location>
</feature>
<feature type="transmembrane region" description="Helical" evidence="1">
    <location>
        <begin position="180"/>
        <end position="204"/>
    </location>
</feature>
<feature type="transmembrane region" description="Helical" evidence="1">
    <location>
        <begin position="110"/>
        <end position="131"/>
    </location>
</feature>
<name>A0A2A2H6D1_METBR</name>
<keyword evidence="1" id="KW-1133">Transmembrane helix</keyword>
<feature type="transmembrane region" description="Helical" evidence="1">
    <location>
        <begin position="143"/>
        <end position="168"/>
    </location>
</feature>
<dbReference type="AlphaFoldDB" id="A0A2A2H6D1"/>
<keyword evidence="3" id="KW-1185">Reference proteome</keyword>
<feature type="transmembrane region" description="Helical" evidence="1">
    <location>
        <begin position="45"/>
        <end position="67"/>
    </location>
</feature>
<keyword evidence="1" id="KW-0472">Membrane</keyword>
<feature type="transmembrane region" description="Helical" evidence="1">
    <location>
        <begin position="87"/>
        <end position="104"/>
    </location>
</feature>
<keyword evidence="1" id="KW-0812">Transmembrane</keyword>